<feature type="transmembrane region" description="Helical" evidence="20">
    <location>
        <begin position="793"/>
        <end position="813"/>
    </location>
</feature>
<keyword evidence="11" id="KW-0067">ATP-binding</keyword>
<dbReference type="Gene3D" id="1.20.1110.10">
    <property type="entry name" value="Calcium-transporting ATPase, transmembrane domain"/>
    <property type="match status" value="1"/>
</dbReference>
<organism evidence="22 23">
    <name type="scientific">Pseudonocardia spirodelae</name>
    <dbReference type="NCBI Taxonomy" id="3133431"/>
    <lineage>
        <taxon>Bacteria</taxon>
        <taxon>Bacillati</taxon>
        <taxon>Actinomycetota</taxon>
        <taxon>Actinomycetes</taxon>
        <taxon>Pseudonocardiales</taxon>
        <taxon>Pseudonocardiaceae</taxon>
        <taxon>Pseudonocardia</taxon>
    </lineage>
</organism>
<evidence type="ECO:0000256" key="15">
    <source>
        <dbReference type="ARBA" id="ARBA00023136"/>
    </source>
</evidence>
<evidence type="ECO:0000259" key="21">
    <source>
        <dbReference type="SMART" id="SM00831"/>
    </source>
</evidence>
<reference evidence="22 23" key="1">
    <citation type="submission" date="2024-03" db="EMBL/GenBank/DDBJ databases">
        <title>Draft genome sequence of Pseudonocardia sp. DW16-2.</title>
        <authorList>
            <person name="Duangmal K."/>
        </authorList>
    </citation>
    <scope>NUCLEOTIDE SEQUENCE [LARGE SCALE GENOMIC DNA]</scope>
    <source>
        <strain evidence="22 23">DW16-2</strain>
    </source>
</reference>
<feature type="transmembrane region" description="Helical" evidence="20">
    <location>
        <begin position="306"/>
        <end position="331"/>
    </location>
</feature>
<dbReference type="InterPro" id="IPR004014">
    <property type="entry name" value="ATPase_P-typ_cation-transptr_N"/>
</dbReference>
<feature type="region of interest" description="Disordered" evidence="19">
    <location>
        <begin position="148"/>
        <end position="167"/>
    </location>
</feature>
<dbReference type="SUPFAM" id="SSF81665">
    <property type="entry name" value="Calcium ATPase, transmembrane domain M"/>
    <property type="match status" value="1"/>
</dbReference>
<dbReference type="Pfam" id="PF00690">
    <property type="entry name" value="Cation_ATPase_N"/>
    <property type="match status" value="1"/>
</dbReference>
<keyword evidence="13" id="KW-1278">Translocase</keyword>
<proteinExistence type="inferred from homology"/>
<dbReference type="Proteomes" id="UP001364211">
    <property type="component" value="Unassembled WGS sequence"/>
</dbReference>
<evidence type="ECO:0000256" key="6">
    <source>
        <dbReference type="ARBA" id="ARBA00022475"/>
    </source>
</evidence>
<comment type="function">
    <text evidence="1">Mediates magnesium influx to the cytosol.</text>
</comment>
<keyword evidence="8" id="KW-0597">Phosphoprotein</keyword>
<keyword evidence="7" id="KW-0997">Cell inner membrane</keyword>
<evidence type="ECO:0000256" key="10">
    <source>
        <dbReference type="ARBA" id="ARBA00022741"/>
    </source>
</evidence>
<feature type="transmembrane region" description="Helical" evidence="20">
    <location>
        <begin position="85"/>
        <end position="104"/>
    </location>
</feature>
<evidence type="ECO:0000256" key="4">
    <source>
        <dbReference type="ARBA" id="ARBA00012786"/>
    </source>
</evidence>
<evidence type="ECO:0000256" key="16">
    <source>
        <dbReference type="ARBA" id="ARBA00029806"/>
    </source>
</evidence>
<evidence type="ECO:0000256" key="17">
    <source>
        <dbReference type="ARBA" id="ARBA00047295"/>
    </source>
</evidence>
<feature type="compositionally biased region" description="Pro residues" evidence="19">
    <location>
        <begin position="12"/>
        <end position="25"/>
    </location>
</feature>
<comment type="catalytic activity">
    <reaction evidence="17">
        <text>Mg(2+)(out) + ATP + H2O = Mg(2+)(in) + ADP + phosphate + H(+)</text>
        <dbReference type="Rhea" id="RHEA:10260"/>
        <dbReference type="ChEBI" id="CHEBI:15377"/>
        <dbReference type="ChEBI" id="CHEBI:15378"/>
        <dbReference type="ChEBI" id="CHEBI:18420"/>
        <dbReference type="ChEBI" id="CHEBI:30616"/>
        <dbReference type="ChEBI" id="CHEBI:43474"/>
        <dbReference type="ChEBI" id="CHEBI:456216"/>
        <dbReference type="EC" id="7.2.2.14"/>
    </reaction>
</comment>
<dbReference type="SUPFAM" id="SSF56784">
    <property type="entry name" value="HAD-like"/>
    <property type="match status" value="1"/>
</dbReference>
<feature type="transmembrane region" description="Helical" evidence="20">
    <location>
        <begin position="857"/>
        <end position="879"/>
    </location>
</feature>
<dbReference type="Gene3D" id="3.40.50.1000">
    <property type="entry name" value="HAD superfamily/HAD-like"/>
    <property type="match status" value="1"/>
</dbReference>
<evidence type="ECO:0000256" key="3">
    <source>
        <dbReference type="ARBA" id="ARBA00008746"/>
    </source>
</evidence>
<dbReference type="Pfam" id="PF13246">
    <property type="entry name" value="Cation_ATPase"/>
    <property type="match status" value="1"/>
</dbReference>
<protein>
    <recommendedName>
        <fullName evidence="5">Magnesium-transporting ATPase, P-type 1</fullName>
        <ecNumber evidence="4">7.2.2.14</ecNumber>
    </recommendedName>
    <alternativeName>
        <fullName evidence="16">Mg(2+) transport ATPase, P-type 1</fullName>
    </alternativeName>
</protein>
<evidence type="ECO:0000256" key="12">
    <source>
        <dbReference type="ARBA" id="ARBA00022842"/>
    </source>
</evidence>
<feature type="transmembrane region" description="Helical" evidence="20">
    <location>
        <begin position="691"/>
        <end position="713"/>
    </location>
</feature>
<dbReference type="InterPro" id="IPR023214">
    <property type="entry name" value="HAD_sf"/>
</dbReference>
<feature type="domain" description="Cation-transporting P-type ATPase N-terminal" evidence="21">
    <location>
        <begin position="32"/>
        <end position="106"/>
    </location>
</feature>
<dbReference type="InterPro" id="IPR008250">
    <property type="entry name" value="ATPase_P-typ_transduc_dom_A_sf"/>
</dbReference>
<dbReference type="Pfam" id="PF00122">
    <property type="entry name" value="E1-E2_ATPase"/>
    <property type="match status" value="1"/>
</dbReference>
<accession>A0ABU8TDX3</accession>
<evidence type="ECO:0000256" key="14">
    <source>
        <dbReference type="ARBA" id="ARBA00022989"/>
    </source>
</evidence>
<keyword evidence="12" id="KW-0460">Magnesium</keyword>
<dbReference type="InterPro" id="IPR023298">
    <property type="entry name" value="ATPase_P-typ_TM_dom_sf"/>
</dbReference>
<dbReference type="SFLD" id="SFLDG00002">
    <property type="entry name" value="C1.7:_P-type_atpase_like"/>
    <property type="match status" value="1"/>
</dbReference>
<dbReference type="Gene3D" id="2.70.150.10">
    <property type="entry name" value="Calcium-transporting ATPase, cytoplasmic transduction domain A"/>
    <property type="match status" value="1"/>
</dbReference>
<dbReference type="RefSeq" id="WP_340295280.1">
    <property type="nucleotide sequence ID" value="NZ_JBBJUP010000030.1"/>
</dbReference>
<keyword evidence="15 20" id="KW-0472">Membrane</keyword>
<dbReference type="InterPro" id="IPR006415">
    <property type="entry name" value="P-type_ATPase_IIIB"/>
</dbReference>
<keyword evidence="14 20" id="KW-1133">Transmembrane helix</keyword>
<comment type="caution">
    <text evidence="22">The sequence shown here is derived from an EMBL/GenBank/DDBJ whole genome shotgun (WGS) entry which is preliminary data.</text>
</comment>
<dbReference type="InterPro" id="IPR036412">
    <property type="entry name" value="HAD-like_sf"/>
</dbReference>
<evidence type="ECO:0000256" key="11">
    <source>
        <dbReference type="ARBA" id="ARBA00022840"/>
    </source>
</evidence>
<evidence type="ECO:0000313" key="23">
    <source>
        <dbReference type="Proteomes" id="UP001364211"/>
    </source>
</evidence>
<evidence type="ECO:0000313" key="22">
    <source>
        <dbReference type="EMBL" id="MEJ8282144.1"/>
    </source>
</evidence>
<feature type="transmembrane region" description="Helical" evidence="20">
    <location>
        <begin position="719"/>
        <end position="739"/>
    </location>
</feature>
<dbReference type="InterPro" id="IPR006068">
    <property type="entry name" value="ATPase_P-typ_cation-transptr_C"/>
</dbReference>
<sequence>MGRTTGRDGAAVPPPPAPVAPPAGPGPAGLRRWAAADAFALLRGLETSRRGLTEDDAARRLHRHGENAAADPARPAGPAAWVRRALAGPFAGLMTVLGVLLAVAGSPGSAALVLVVAGLGVGLRLWHAVRTDRRTRLLRAHAATTVTVRRRAAPGSPPRESEVPPQDLVPGDVVLLAAGDPVPADARLLRAEDLLVDQSALSGELLPVPKAPPSRTTAGDGPLTALPALLFAGSTVVRGSATAVVLATGARTHTEELAGRGRRPRPESEVDRGLRSVRRALVRCMLVAAPLVLAVNAAVSGDARQALLFAVVVTVGLAPELLPLVVGTTLWRATTRLRGSGVLVARPEAIHDLGAIDVACLDKTGTLTEDRVVFTHSVDVDGRPDPAPAAAAAVAVRFQGTPRDGLDDALAAADRDGSAVLAHGLLTKVDELPLDHVRRRCAVVLRDAHTAGELVIVRGDPDTVLPRCTRVVRAGGTVELTASLRAAAADAVAGHRATGMRVVAVATRRTPALRPLGPGDDDDPERDLLLLGLVGMVDPVRESAARAVARFAGQGVAVTVLTGDDTAVAEQVCARAGIAVTGVLDGAALDALDDAALARTVERTTLFTRLGPLQKERVVAALQARGHTVGFLGDGLNDVGALRIADVGIGVDGAVPAARAAADIVLTDRSPDVVVSAVEEGRRTLGRATRYLTVTAALNVGNALSVLAASAVLPFLPLLPAQLLLQGVLFGVAALSLSFDRVEPGWTARPRRWDTRGMLRFMALFGPLASAFDLVTFWAVWRFLGLDTPQEQAVFQAVWFMEGVLSQVLLLLLLRSRAGRAARPVVATVSAVVAAGLTVPFTPLGPLFGMAAPPASVWPLLAAVVLPFLLCAAAVRPLYLRHVLGIRAADIPAE</sequence>
<dbReference type="NCBIfam" id="TIGR01494">
    <property type="entry name" value="ATPase_P-type"/>
    <property type="match status" value="2"/>
</dbReference>
<evidence type="ECO:0000256" key="1">
    <source>
        <dbReference type="ARBA" id="ARBA00003954"/>
    </source>
</evidence>
<dbReference type="PANTHER" id="PTHR42861">
    <property type="entry name" value="CALCIUM-TRANSPORTING ATPASE"/>
    <property type="match status" value="1"/>
</dbReference>
<evidence type="ECO:0000256" key="18">
    <source>
        <dbReference type="ARBA" id="ARBA00049360"/>
    </source>
</evidence>
<dbReference type="EC" id="7.2.2.14" evidence="4"/>
<evidence type="ECO:0000256" key="19">
    <source>
        <dbReference type="SAM" id="MobiDB-lite"/>
    </source>
</evidence>
<feature type="region of interest" description="Disordered" evidence="19">
    <location>
        <begin position="1"/>
        <end position="27"/>
    </location>
</feature>
<evidence type="ECO:0000256" key="7">
    <source>
        <dbReference type="ARBA" id="ARBA00022519"/>
    </source>
</evidence>
<dbReference type="SFLD" id="SFLDS00003">
    <property type="entry name" value="Haloacid_Dehalogenase"/>
    <property type="match status" value="1"/>
</dbReference>
<gene>
    <name evidence="22" type="primary">mgtA</name>
    <name evidence="22" type="ORF">WJX68_24655</name>
</gene>
<dbReference type="EMBL" id="JBBJUP010000030">
    <property type="protein sequence ID" value="MEJ8282144.1"/>
    <property type="molecule type" value="Genomic_DNA"/>
</dbReference>
<feature type="transmembrane region" description="Helical" evidence="20">
    <location>
        <begin position="110"/>
        <end position="129"/>
    </location>
</feature>
<comment type="similarity">
    <text evidence="3">Belongs to the cation transport ATPase (P-type) (TC 3.A.3) family. Type IIIB subfamily.</text>
</comment>
<dbReference type="SMART" id="SM00831">
    <property type="entry name" value="Cation_ATPase_N"/>
    <property type="match status" value="1"/>
</dbReference>
<dbReference type="InterPro" id="IPR018303">
    <property type="entry name" value="ATPase_P-typ_P_site"/>
</dbReference>
<name>A0ABU8TDX3_9PSEU</name>
<dbReference type="NCBIfam" id="TIGR01524">
    <property type="entry name" value="ATPase-IIIB_Mg"/>
    <property type="match status" value="1"/>
</dbReference>
<keyword evidence="23" id="KW-1185">Reference proteome</keyword>
<comment type="subcellular location">
    <subcellularLocation>
        <location evidence="2">Cell inner membrane</location>
        <topology evidence="2">Multi-pass membrane protein</topology>
    </subcellularLocation>
</comment>
<dbReference type="InterPro" id="IPR044492">
    <property type="entry name" value="P_typ_ATPase_HD_dom"/>
</dbReference>
<keyword evidence="9 20" id="KW-0812">Transmembrane</keyword>
<evidence type="ECO:0000256" key="9">
    <source>
        <dbReference type="ARBA" id="ARBA00022692"/>
    </source>
</evidence>
<dbReference type="InterPro" id="IPR001757">
    <property type="entry name" value="P_typ_ATPase"/>
</dbReference>
<keyword evidence="6" id="KW-1003">Cell membrane</keyword>
<feature type="transmembrane region" description="Helical" evidence="20">
    <location>
        <begin position="825"/>
        <end position="845"/>
    </location>
</feature>
<dbReference type="PRINTS" id="PR01836">
    <property type="entry name" value="MGATPASE"/>
</dbReference>
<dbReference type="InterPro" id="IPR023299">
    <property type="entry name" value="ATPase_P-typ_cyto_dom_N"/>
</dbReference>
<feature type="transmembrane region" description="Helical" evidence="20">
    <location>
        <begin position="759"/>
        <end position="781"/>
    </location>
</feature>
<evidence type="ECO:0000256" key="8">
    <source>
        <dbReference type="ARBA" id="ARBA00022553"/>
    </source>
</evidence>
<evidence type="ECO:0000256" key="20">
    <source>
        <dbReference type="SAM" id="Phobius"/>
    </source>
</evidence>
<evidence type="ECO:0000256" key="13">
    <source>
        <dbReference type="ARBA" id="ARBA00022967"/>
    </source>
</evidence>
<dbReference type="InterPro" id="IPR059000">
    <property type="entry name" value="ATPase_P-type_domA"/>
</dbReference>
<feature type="transmembrane region" description="Helical" evidence="20">
    <location>
        <begin position="280"/>
        <end position="300"/>
    </location>
</feature>
<dbReference type="Gene3D" id="3.40.1110.10">
    <property type="entry name" value="Calcium-transporting ATPase, cytoplasmic domain N"/>
    <property type="match status" value="1"/>
</dbReference>
<dbReference type="SUPFAM" id="SSF81653">
    <property type="entry name" value="Calcium ATPase, transduction domain A"/>
    <property type="match status" value="1"/>
</dbReference>
<dbReference type="Pfam" id="PF00689">
    <property type="entry name" value="Cation_ATPase_C"/>
    <property type="match status" value="1"/>
</dbReference>
<evidence type="ECO:0000256" key="5">
    <source>
        <dbReference type="ARBA" id="ARBA00013555"/>
    </source>
</evidence>
<dbReference type="PROSITE" id="PS00154">
    <property type="entry name" value="ATPASE_E1_E2"/>
    <property type="match status" value="1"/>
</dbReference>
<keyword evidence="10" id="KW-0547">Nucleotide-binding</keyword>
<comment type="catalytic activity">
    <reaction evidence="18">
        <text>ATP + H2O = ADP + phosphate + H(+)</text>
        <dbReference type="Rhea" id="RHEA:13065"/>
        <dbReference type="ChEBI" id="CHEBI:15377"/>
        <dbReference type="ChEBI" id="CHEBI:15378"/>
        <dbReference type="ChEBI" id="CHEBI:30616"/>
        <dbReference type="ChEBI" id="CHEBI:43474"/>
        <dbReference type="ChEBI" id="CHEBI:456216"/>
    </reaction>
</comment>
<dbReference type="SFLD" id="SFLDF00027">
    <property type="entry name" value="p-type_atpase"/>
    <property type="match status" value="1"/>
</dbReference>
<evidence type="ECO:0000256" key="2">
    <source>
        <dbReference type="ARBA" id="ARBA00004429"/>
    </source>
</evidence>